<protein>
    <submittedName>
        <fullName evidence="1">Uncharacterized protein</fullName>
    </submittedName>
</protein>
<comment type="caution">
    <text evidence="1">The sequence shown here is derived from an EMBL/GenBank/DDBJ whole genome shotgun (WGS) entry which is preliminary data.</text>
</comment>
<accession>V9HLN6</accession>
<gene>
    <name evidence="1" type="ORF">HMPREF9630_00246</name>
</gene>
<name>V9HLN6_9FIRM</name>
<dbReference type="AlphaFoldDB" id="V9HLN6"/>
<evidence type="ECO:0000313" key="1">
    <source>
        <dbReference type="EMBL" id="EHL18521.1"/>
    </source>
</evidence>
<evidence type="ECO:0000313" key="2">
    <source>
        <dbReference type="Proteomes" id="UP000017818"/>
    </source>
</evidence>
<dbReference type="Proteomes" id="UP000017818">
    <property type="component" value="Unassembled WGS sequence"/>
</dbReference>
<sequence length="227" mass="28007">MYKVYKQVKTFLENPETLEEFWYSKETVWIDWREYDEDIIRYFNEMMEEKLEIRLINNNQPYGNDILLIKGQEQSQIPYEEEMDRDTRIKYLNDFIKPKYEIRWFIESLGNDTLCFVLLKSDEWEILEEEFGKEKLNHYFTPIDFERKMFDLNVDEVYSLLDLRSKNENLDFSILADWMKILTKEKELKFQKNNGEIDFKNYLKSINMIKKLKSDFINKHKELRFLI</sequence>
<organism evidence="1 2">
    <name type="scientific">Peptoanaerobacter stomatis</name>
    <dbReference type="NCBI Taxonomy" id="796937"/>
    <lineage>
        <taxon>Bacteria</taxon>
        <taxon>Bacillati</taxon>
        <taxon>Bacillota</taxon>
        <taxon>Clostridia</taxon>
        <taxon>Peptostreptococcales</taxon>
        <taxon>Filifactoraceae</taxon>
        <taxon>Peptoanaerobacter</taxon>
    </lineage>
</organism>
<dbReference type="EMBL" id="AFZF02000009">
    <property type="protein sequence ID" value="EHL18521.1"/>
    <property type="molecule type" value="Genomic_DNA"/>
</dbReference>
<reference evidence="1 2" key="1">
    <citation type="submission" date="2012-05" db="EMBL/GenBank/DDBJ databases">
        <title>The Genome Sequence of Eubacteriaceae bacterium CM2.</title>
        <authorList>
            <consortium name="The Broad Institute Genome Sequencing Platform"/>
            <person name="Earl A."/>
            <person name="Ward D."/>
            <person name="Feldgarden M."/>
            <person name="Gevers D."/>
            <person name="Sizova M."/>
            <person name="Hazen A."/>
            <person name="Epstein S."/>
            <person name="Walker B."/>
            <person name="Young S.K."/>
            <person name="Zeng Q."/>
            <person name="Gargeya S."/>
            <person name="Fitzgerald M."/>
            <person name="Haas B."/>
            <person name="Abouelleil A."/>
            <person name="Alvarado L."/>
            <person name="Arachchi H.M."/>
            <person name="Berlin A."/>
            <person name="Chapman S.B."/>
            <person name="Goldberg J."/>
            <person name="Griggs A."/>
            <person name="Gujja S."/>
            <person name="Hansen M."/>
            <person name="Howarth C."/>
            <person name="Imamovic A."/>
            <person name="Larimer J."/>
            <person name="McCowen C."/>
            <person name="Montmayeur A."/>
            <person name="Murphy C."/>
            <person name="Neiman D."/>
            <person name="Pearson M."/>
            <person name="Priest M."/>
            <person name="Roberts A."/>
            <person name="Saif S."/>
            <person name="Shea T."/>
            <person name="Sisk P."/>
            <person name="Sykes S."/>
            <person name="Wortman J."/>
            <person name="Nusbaum C."/>
            <person name="Birren B."/>
        </authorList>
    </citation>
    <scope>NUCLEOTIDE SEQUENCE [LARGE SCALE GENOMIC DNA]</scope>
    <source>
        <strain evidence="1 2">CM2</strain>
    </source>
</reference>
<proteinExistence type="predicted"/>
<dbReference type="HOGENOM" id="CLU_106749_0_0_9"/>
<dbReference type="RefSeq" id="WP_009527732.1">
    <property type="nucleotide sequence ID" value="NZ_JH815225.1"/>
</dbReference>